<feature type="binding site" description="in other chain" evidence="10">
    <location>
        <begin position="134"/>
        <end position="136"/>
    </location>
    <ligand>
        <name>substrate</name>
        <note>ligand shared between dimeric partners</note>
    </ligand>
</feature>
<gene>
    <name evidence="10" type="primary">pfkA</name>
    <name evidence="12" type="ORF">E4P47_02470</name>
</gene>
<dbReference type="FunFam" id="3.40.50.460:FF:000002">
    <property type="entry name" value="ATP-dependent 6-phosphofructokinase"/>
    <property type="match status" value="1"/>
</dbReference>
<dbReference type="RefSeq" id="WP_134849698.1">
    <property type="nucleotide sequence ID" value="NZ_CP197400.1"/>
</dbReference>
<feature type="binding site" evidence="10">
    <location>
        <position position="14"/>
    </location>
    <ligand>
        <name>ATP</name>
        <dbReference type="ChEBI" id="CHEBI:30616"/>
    </ligand>
</feature>
<evidence type="ECO:0000256" key="3">
    <source>
        <dbReference type="ARBA" id="ARBA00004679"/>
    </source>
</evidence>
<dbReference type="GO" id="GO:0006002">
    <property type="term" value="P:fructose 6-phosphate metabolic process"/>
    <property type="evidence" value="ECO:0007669"/>
    <property type="project" value="InterPro"/>
</dbReference>
<dbReference type="EC" id="2.7.1.11" evidence="10"/>
<feature type="binding site" description="in other chain" evidence="10">
    <location>
        <begin position="178"/>
        <end position="180"/>
    </location>
    <ligand>
        <name>substrate</name>
        <note>ligand shared between dimeric partners</note>
    </ligand>
</feature>
<keyword evidence="4 10" id="KW-0963">Cytoplasm</keyword>
<evidence type="ECO:0000259" key="11">
    <source>
        <dbReference type="Pfam" id="PF00365"/>
    </source>
</evidence>
<dbReference type="GO" id="GO:0003872">
    <property type="term" value="F:6-phosphofructokinase activity"/>
    <property type="evidence" value="ECO:0007669"/>
    <property type="project" value="UniProtKB-UniRule"/>
</dbReference>
<feature type="active site" description="Proton acceptor" evidence="10">
    <location>
        <position position="136"/>
    </location>
</feature>
<evidence type="ECO:0000256" key="2">
    <source>
        <dbReference type="ARBA" id="ARBA00004496"/>
    </source>
</evidence>
<dbReference type="GO" id="GO:0046872">
    <property type="term" value="F:metal ion binding"/>
    <property type="evidence" value="ECO:0007669"/>
    <property type="project" value="UniProtKB-KW"/>
</dbReference>
<evidence type="ECO:0000256" key="1">
    <source>
        <dbReference type="ARBA" id="ARBA00001946"/>
    </source>
</evidence>
<evidence type="ECO:0000256" key="10">
    <source>
        <dbReference type="HAMAP-Rule" id="MF_01976"/>
    </source>
</evidence>
<keyword evidence="5 10" id="KW-0808">Transferase</keyword>
<dbReference type="GO" id="GO:0016208">
    <property type="term" value="F:AMP binding"/>
    <property type="evidence" value="ECO:0007669"/>
    <property type="project" value="TreeGrafter"/>
</dbReference>
<keyword evidence="9 10" id="KW-0324">Glycolysis</keyword>
<dbReference type="PANTHER" id="PTHR13697">
    <property type="entry name" value="PHOSPHOFRUCTOKINASE"/>
    <property type="match status" value="1"/>
</dbReference>
<dbReference type="GO" id="GO:0047334">
    <property type="term" value="F:diphosphate-fructose-6-phosphate 1-phosphotransferase activity"/>
    <property type="evidence" value="ECO:0007669"/>
    <property type="project" value="InterPro"/>
</dbReference>
<dbReference type="HAMAP" id="MF_01976">
    <property type="entry name" value="Phosphofructokinase_III"/>
    <property type="match status" value="1"/>
</dbReference>
<feature type="binding site" evidence="10">
    <location>
        <position position="171"/>
    </location>
    <ligand>
        <name>substrate</name>
        <note>ligand shared between dimeric partners</note>
    </ligand>
</feature>
<evidence type="ECO:0000256" key="8">
    <source>
        <dbReference type="ARBA" id="ARBA00022842"/>
    </source>
</evidence>
<comment type="caution">
    <text evidence="10">Lacks conserved residue(s) required for the propagation of feature annotation.</text>
</comment>
<keyword evidence="13" id="KW-1185">Reference proteome</keyword>
<keyword evidence="7 10" id="KW-0418">Kinase</keyword>
<comment type="subcellular location">
    <subcellularLocation>
        <location evidence="2 10">Cytoplasm</location>
    </subcellularLocation>
</comment>
<comment type="function">
    <text evidence="10">Catalyzes the phosphorylation of D-fructose 6-phosphate to fructose 1,6-bisphosphate by ATP, the first committing step of glycolysis.</text>
</comment>
<dbReference type="PANTHER" id="PTHR13697:SF52">
    <property type="entry name" value="ATP-DEPENDENT 6-PHOSPHOFRUCTOKINASE 3"/>
    <property type="match status" value="1"/>
</dbReference>
<feature type="site" description="Important for substrate specificity; cannot use PPi as phosphoryl donor" evidence="10">
    <location>
        <position position="113"/>
    </location>
</feature>
<evidence type="ECO:0000256" key="6">
    <source>
        <dbReference type="ARBA" id="ARBA00022723"/>
    </source>
</evidence>
<comment type="subunit">
    <text evidence="10">Homodimer or homotetramer.</text>
</comment>
<evidence type="ECO:0000313" key="13">
    <source>
        <dbReference type="Proteomes" id="UP000297225"/>
    </source>
</evidence>
<keyword evidence="10" id="KW-0547">Nucleotide-binding</keyword>
<dbReference type="InterPro" id="IPR035966">
    <property type="entry name" value="PKF_sf"/>
</dbReference>
<dbReference type="NCBIfam" id="NF002872">
    <property type="entry name" value="PRK03202.1"/>
    <property type="match status" value="1"/>
</dbReference>
<dbReference type="InterPro" id="IPR012003">
    <property type="entry name" value="ATP_PFK_prok-type"/>
</dbReference>
<dbReference type="GeneID" id="66797381"/>
<dbReference type="InterPro" id="IPR000023">
    <property type="entry name" value="Phosphofructokinase_dom"/>
</dbReference>
<evidence type="ECO:0000256" key="7">
    <source>
        <dbReference type="ARBA" id="ARBA00022777"/>
    </source>
</evidence>
<feature type="binding site" description="in other chain" evidence="10">
    <location>
        <begin position="272"/>
        <end position="275"/>
    </location>
    <ligand>
        <name>substrate</name>
        <note>ligand shared between dimeric partners</note>
    </ligand>
</feature>
<evidence type="ECO:0000313" key="12">
    <source>
        <dbReference type="EMBL" id="TFH96429.1"/>
    </source>
</evidence>
<accession>A0A4Y8WQL4</accession>
<dbReference type="Gene3D" id="3.40.50.450">
    <property type="match status" value="1"/>
</dbReference>
<evidence type="ECO:0000256" key="5">
    <source>
        <dbReference type="ARBA" id="ARBA00022679"/>
    </source>
</evidence>
<feature type="domain" description="Phosphofructokinase" evidence="11">
    <location>
        <begin position="6"/>
        <end position="297"/>
    </location>
</feature>
<dbReference type="Gene3D" id="3.40.50.460">
    <property type="entry name" value="Phosphofructokinase domain"/>
    <property type="match status" value="1"/>
</dbReference>
<dbReference type="GO" id="GO:0005945">
    <property type="term" value="C:6-phosphofructokinase complex"/>
    <property type="evidence" value="ECO:0007669"/>
    <property type="project" value="TreeGrafter"/>
</dbReference>
<comment type="pathway">
    <text evidence="3 10">Carbohydrate degradation; glycolysis; D-glyceraldehyde 3-phosphate and glycerone phosphate from D-glucose: step 3/4.</text>
</comment>
<dbReference type="Pfam" id="PF00365">
    <property type="entry name" value="PFK"/>
    <property type="match status" value="1"/>
</dbReference>
<comment type="catalytic activity">
    <reaction evidence="10">
        <text>beta-D-fructose 6-phosphate + ATP = beta-D-fructose 1,6-bisphosphate + ADP + H(+)</text>
        <dbReference type="Rhea" id="RHEA:16109"/>
        <dbReference type="ChEBI" id="CHEBI:15378"/>
        <dbReference type="ChEBI" id="CHEBI:30616"/>
        <dbReference type="ChEBI" id="CHEBI:32966"/>
        <dbReference type="ChEBI" id="CHEBI:57634"/>
        <dbReference type="ChEBI" id="CHEBI:456216"/>
        <dbReference type="EC" id="2.7.1.11"/>
    </reaction>
</comment>
<dbReference type="GO" id="GO:0048029">
    <property type="term" value="F:monosaccharide binding"/>
    <property type="evidence" value="ECO:0007669"/>
    <property type="project" value="TreeGrafter"/>
</dbReference>
<evidence type="ECO:0000256" key="4">
    <source>
        <dbReference type="ARBA" id="ARBA00022490"/>
    </source>
</evidence>
<dbReference type="GO" id="GO:0070095">
    <property type="term" value="F:fructose-6-phosphate binding"/>
    <property type="evidence" value="ECO:0007669"/>
    <property type="project" value="TreeGrafter"/>
</dbReference>
<feature type="binding site" description="in other chain" evidence="10">
    <location>
        <position position="231"/>
    </location>
    <ligand>
        <name>substrate</name>
        <note>ligand shared between dimeric partners</note>
    </ligand>
</feature>
<dbReference type="Proteomes" id="UP000297225">
    <property type="component" value="Unassembled WGS sequence"/>
</dbReference>
<comment type="cofactor">
    <cofactor evidence="1 10">
        <name>Mg(2+)</name>
        <dbReference type="ChEBI" id="CHEBI:18420"/>
    </cofactor>
</comment>
<reference evidence="12 13" key="1">
    <citation type="submission" date="2019-03" db="EMBL/GenBank/DDBJ databases">
        <title>Porphyromonas levii Isolated from the Uterus of Dairy Cows.</title>
        <authorList>
            <person name="Francis A.M."/>
        </authorList>
    </citation>
    <scope>NUCLEOTIDE SEQUENCE [LARGE SCALE GENOMIC DNA]</scope>
    <source>
        <strain evidence="12 13">AF5678</strain>
    </source>
</reference>
<dbReference type="EMBL" id="SPNC01000021">
    <property type="protein sequence ID" value="TFH96429.1"/>
    <property type="molecule type" value="Genomic_DNA"/>
</dbReference>
<keyword evidence="8 10" id="KW-0460">Magnesium</keyword>
<dbReference type="STRING" id="1122973.GCA_000379925_01145"/>
<dbReference type="OrthoDB" id="9802503at2"/>
<proteinExistence type="inferred from homology"/>
<comment type="similarity">
    <text evidence="10">Belongs to the phosphofructokinase type A (PFKA) family. Mixed-substrate PFK group III subfamily.</text>
</comment>
<keyword evidence="6 10" id="KW-0479">Metal-binding</keyword>
<dbReference type="SUPFAM" id="SSF53784">
    <property type="entry name" value="Phosphofructokinase"/>
    <property type="match status" value="1"/>
</dbReference>
<dbReference type="InterPro" id="IPR012829">
    <property type="entry name" value="Phosphofructokinase_III"/>
</dbReference>
<dbReference type="GO" id="GO:0061621">
    <property type="term" value="P:canonical glycolysis"/>
    <property type="evidence" value="ECO:0007669"/>
    <property type="project" value="TreeGrafter"/>
</dbReference>
<feature type="binding site" evidence="10">
    <location>
        <position position="266"/>
    </location>
    <ligand>
        <name>substrate</name>
        <note>ligand shared between dimeric partners</note>
    </ligand>
</feature>
<evidence type="ECO:0000256" key="9">
    <source>
        <dbReference type="ARBA" id="ARBA00023152"/>
    </source>
</evidence>
<dbReference type="InterPro" id="IPR022953">
    <property type="entry name" value="ATP_PFK"/>
</dbReference>
<protein>
    <recommendedName>
        <fullName evidence="10">ATP-dependent 6-phosphofructokinase</fullName>
        <shortName evidence="10">ATP-PFK</shortName>
        <shortName evidence="10">Phosphofructokinase</shortName>
        <ecNumber evidence="10">2.7.1.11</ecNumber>
    </recommendedName>
    <alternativeName>
        <fullName evidence="10">Phosphohexokinase</fullName>
    </alternativeName>
</protein>
<feature type="binding site" evidence="10">
    <location>
        <position position="112"/>
    </location>
    <ligand>
        <name>Mg(2+)</name>
        <dbReference type="ChEBI" id="CHEBI:18420"/>
        <note>catalytic</note>
    </ligand>
</feature>
<dbReference type="GO" id="GO:0030388">
    <property type="term" value="P:fructose 1,6-bisphosphate metabolic process"/>
    <property type="evidence" value="ECO:0007669"/>
    <property type="project" value="TreeGrafter"/>
</dbReference>
<sequence length="359" mass="38806">MKQVKRIGILSSGGDAPGINATIRAVAKTAITAHGMEVLGFQGGFTGITNKNYVELNMMNLSSLLSMGGTILGSSRDKAFRKALLKDSAALEEFKKSWKELGLDAIVCIGGNGTQKTTAVVSELGFPAVGIPKTIDNDVYGTDITFGFDTAVSIATELIDRIHSTAQSHNRVIVVEVMGHEAGWIALHSGMASGADVILLPELGCELDIVFRAIRKRYEEGKNYAIIVVAEGVVFDEQKEIPEEQCESAGRYLSRKLREEAGIDSRETVLGYVQRGGAPSSFDRNLCTRFGGHASQLLADGISGVMVSMKGGKITHVPLSQVRDKLKLVQPNDELIREGRRMDVCFGVDFADIRTKLEK</sequence>
<name>A0A4Y8WQL4_9PORP</name>
<keyword evidence="10" id="KW-0067">ATP-binding</keyword>
<dbReference type="PIRSF" id="PIRSF000532">
    <property type="entry name" value="ATP_PFK_prok"/>
    <property type="match status" value="1"/>
</dbReference>
<dbReference type="GO" id="GO:0005524">
    <property type="term" value="F:ATP binding"/>
    <property type="evidence" value="ECO:0007669"/>
    <property type="project" value="UniProtKB-KW"/>
</dbReference>
<feature type="binding site" evidence="10">
    <location>
        <begin position="111"/>
        <end position="114"/>
    </location>
    <ligand>
        <name>ATP</name>
        <dbReference type="ChEBI" id="CHEBI:30616"/>
    </ligand>
</feature>
<dbReference type="AlphaFoldDB" id="A0A4Y8WQL4"/>
<dbReference type="PRINTS" id="PR00476">
    <property type="entry name" value="PHFRCTKINASE"/>
</dbReference>
<comment type="caution">
    <text evidence="12">The sequence shown here is derived from an EMBL/GenBank/DDBJ whole genome shotgun (WGS) entry which is preliminary data.</text>
</comment>
<organism evidence="12 13">
    <name type="scientific">Porphyromonas levii</name>
    <dbReference type="NCBI Taxonomy" id="28114"/>
    <lineage>
        <taxon>Bacteria</taxon>
        <taxon>Pseudomonadati</taxon>
        <taxon>Bacteroidota</taxon>
        <taxon>Bacteroidia</taxon>
        <taxon>Bacteroidales</taxon>
        <taxon>Porphyromonadaceae</taxon>
        <taxon>Porphyromonas</taxon>
    </lineage>
</organism>
<dbReference type="UniPathway" id="UPA00109">
    <property type="reaction ID" value="UER00182"/>
</dbReference>
<feature type="binding site" evidence="10">
    <location>
        <begin position="76"/>
        <end position="77"/>
    </location>
    <ligand>
        <name>ATP</name>
        <dbReference type="ChEBI" id="CHEBI:30616"/>
    </ligand>
</feature>
<dbReference type="GO" id="GO:0042802">
    <property type="term" value="F:identical protein binding"/>
    <property type="evidence" value="ECO:0007669"/>
    <property type="project" value="TreeGrafter"/>
</dbReference>